<feature type="non-terminal residue" evidence="1">
    <location>
        <position position="134"/>
    </location>
</feature>
<protein>
    <submittedName>
        <fullName evidence="1">Uncharacterized protein</fullName>
    </submittedName>
</protein>
<proteinExistence type="predicted"/>
<organism evidence="1 2">
    <name type="scientific">Penicillium desertorum</name>
    <dbReference type="NCBI Taxonomy" id="1303715"/>
    <lineage>
        <taxon>Eukaryota</taxon>
        <taxon>Fungi</taxon>
        <taxon>Dikarya</taxon>
        <taxon>Ascomycota</taxon>
        <taxon>Pezizomycotina</taxon>
        <taxon>Eurotiomycetes</taxon>
        <taxon>Eurotiomycetidae</taxon>
        <taxon>Eurotiales</taxon>
        <taxon>Aspergillaceae</taxon>
        <taxon>Penicillium</taxon>
    </lineage>
</organism>
<dbReference type="OrthoDB" id="4354131at2759"/>
<evidence type="ECO:0000313" key="2">
    <source>
        <dbReference type="Proteomes" id="UP001147760"/>
    </source>
</evidence>
<keyword evidence="2" id="KW-1185">Reference proteome</keyword>
<reference evidence="1" key="2">
    <citation type="journal article" date="2023" name="IMA Fungus">
        <title>Comparative genomic study of the Penicillium genus elucidates a diverse pangenome and 15 lateral gene transfer events.</title>
        <authorList>
            <person name="Petersen C."/>
            <person name="Sorensen T."/>
            <person name="Nielsen M.R."/>
            <person name="Sondergaard T.E."/>
            <person name="Sorensen J.L."/>
            <person name="Fitzpatrick D.A."/>
            <person name="Frisvad J.C."/>
            <person name="Nielsen K.L."/>
        </authorList>
    </citation>
    <scope>NUCLEOTIDE SEQUENCE</scope>
    <source>
        <strain evidence="1">IBT 17660</strain>
    </source>
</reference>
<comment type="caution">
    <text evidence="1">The sequence shown here is derived from an EMBL/GenBank/DDBJ whole genome shotgun (WGS) entry which is preliminary data.</text>
</comment>
<name>A0A9W9X9V5_9EURO</name>
<dbReference type="EMBL" id="JAPWDO010000001">
    <property type="protein sequence ID" value="KAJ5486355.1"/>
    <property type="molecule type" value="Genomic_DNA"/>
</dbReference>
<sequence length="134" mass="14659">MPTRGGGDKVIAPVLLLIHPTAVSRISPPLCLCVSDFNGVKLALRGTNLGRVNLFPIFPFFEVGNLSWSAARIPPKRTSSDRSKSAPKYHDEFRFALRLVRNFNLKAVISIARPLRPIAILCGLVSLNHCSALV</sequence>
<accession>A0A9W9X9V5</accession>
<evidence type="ECO:0000313" key="1">
    <source>
        <dbReference type="EMBL" id="KAJ5486355.1"/>
    </source>
</evidence>
<dbReference type="AlphaFoldDB" id="A0A9W9X9V5"/>
<gene>
    <name evidence="1" type="ORF">N7530_000655</name>
</gene>
<reference evidence="1" key="1">
    <citation type="submission" date="2022-12" db="EMBL/GenBank/DDBJ databases">
        <authorList>
            <person name="Petersen C."/>
        </authorList>
    </citation>
    <scope>NUCLEOTIDE SEQUENCE</scope>
    <source>
        <strain evidence="1">IBT 17660</strain>
    </source>
</reference>
<dbReference type="Proteomes" id="UP001147760">
    <property type="component" value="Unassembled WGS sequence"/>
</dbReference>